<dbReference type="Gene3D" id="2.120.10.10">
    <property type="match status" value="1"/>
</dbReference>
<evidence type="ECO:0000256" key="24">
    <source>
        <dbReference type="PIRSR" id="PIRSR001072-2"/>
    </source>
</evidence>
<proteinExistence type="inferred from homology"/>
<dbReference type="PIRSF" id="PIRSF001072">
    <property type="entry name" value="Hemagglut-neuramid_paramyxoV"/>
    <property type="match status" value="1"/>
</dbReference>
<dbReference type="GO" id="GO:0019031">
    <property type="term" value="C:viral envelope"/>
    <property type="evidence" value="ECO:0007669"/>
    <property type="project" value="UniProtKB-KW"/>
</dbReference>
<keyword evidence="16" id="KW-1043">Host membrane</keyword>
<accession>B5L5T9</accession>
<evidence type="ECO:0000256" key="6">
    <source>
        <dbReference type="ARBA" id="ARBA00007701"/>
    </source>
</evidence>
<name>B5L5T9_9MONO</name>
<evidence type="ECO:0000256" key="16">
    <source>
        <dbReference type="ARBA" id="ARBA00022870"/>
    </source>
</evidence>
<evidence type="ECO:0000256" key="2">
    <source>
        <dbReference type="ARBA" id="ARBA00003028"/>
    </source>
</evidence>
<evidence type="ECO:0000313" key="26">
    <source>
        <dbReference type="EMBL" id="ACB46871.1"/>
    </source>
</evidence>
<evidence type="ECO:0000256" key="21">
    <source>
        <dbReference type="ARBA" id="ARBA00023180"/>
    </source>
</evidence>
<keyword evidence="21" id="KW-0325">Glycoprotein</keyword>
<evidence type="ECO:0000256" key="12">
    <source>
        <dbReference type="ARBA" id="ARBA00022692"/>
    </source>
</evidence>
<feature type="disulfide bond" evidence="24">
    <location>
        <begin position="175"/>
        <end position="199"/>
    </location>
</feature>
<keyword evidence="22" id="KW-1160">Virus entry into host cell</keyword>
<dbReference type="EC" id="3.2.1.18" evidence="7"/>
<dbReference type="EMBL" id="EU403085">
    <property type="protein sequence ID" value="ACB46871.1"/>
    <property type="molecule type" value="Viral_cRNA"/>
</dbReference>
<keyword evidence="20" id="KW-0472">Membrane</keyword>
<feature type="disulfide bond" evidence="24">
    <location>
        <begin position="189"/>
        <end position="250"/>
    </location>
</feature>
<comment type="subunit">
    <text evidence="23">Homotetramer; composed of disulfide-linked homodimers. Interacts with F protein trimer. Interacts with host CG-1B; this interaction inhibits viral adsorption and replication rather than internalization.</text>
</comment>
<dbReference type="GO" id="GO:0046718">
    <property type="term" value="P:symbiont entry into host cell"/>
    <property type="evidence" value="ECO:0007669"/>
    <property type="project" value="UniProtKB-KW"/>
</dbReference>
<keyword evidence="10 25" id="KW-0348">Hemagglutinin</keyword>
<dbReference type="GO" id="GO:0046789">
    <property type="term" value="F:host cell surface receptor binding"/>
    <property type="evidence" value="ECO:0007669"/>
    <property type="project" value="InterPro"/>
</dbReference>
<evidence type="ECO:0000256" key="5">
    <source>
        <dbReference type="ARBA" id="ARBA00004336"/>
    </source>
</evidence>
<evidence type="ECO:0000256" key="18">
    <source>
        <dbReference type="ARBA" id="ARBA00022968"/>
    </source>
</evidence>
<evidence type="ECO:0000256" key="23">
    <source>
        <dbReference type="ARBA" id="ARBA00066270"/>
    </source>
</evidence>
<evidence type="ECO:0000256" key="10">
    <source>
        <dbReference type="ARBA" id="ARBA00022546"/>
    </source>
</evidence>
<dbReference type="InterPro" id="IPR036278">
    <property type="entry name" value="Sialidase_sf"/>
</dbReference>
<keyword evidence="12" id="KW-0812">Transmembrane</keyword>
<evidence type="ECO:0000256" key="9">
    <source>
        <dbReference type="ARBA" id="ARBA00022511"/>
    </source>
</evidence>
<evidence type="ECO:0000256" key="7">
    <source>
        <dbReference type="ARBA" id="ARBA00012733"/>
    </source>
</evidence>
<evidence type="ECO:0000256" key="13">
    <source>
        <dbReference type="ARBA" id="ARBA00022801"/>
    </source>
</evidence>
<evidence type="ECO:0000256" key="20">
    <source>
        <dbReference type="ARBA" id="ARBA00023136"/>
    </source>
</evidence>
<evidence type="ECO:0000256" key="3">
    <source>
        <dbReference type="ARBA" id="ARBA00003736"/>
    </source>
</evidence>
<keyword evidence="11" id="KW-0945">Host-virus interaction</keyword>
<dbReference type="Pfam" id="PF00423">
    <property type="entry name" value="HN"/>
    <property type="match status" value="1"/>
</dbReference>
<gene>
    <name evidence="26" type="primary">HN</name>
</gene>
<evidence type="ECO:0000256" key="1">
    <source>
        <dbReference type="ARBA" id="ARBA00000427"/>
    </source>
</evidence>
<dbReference type="InterPro" id="IPR000665">
    <property type="entry name" value="Hemagglutn/HN"/>
</dbReference>
<evidence type="ECO:0000256" key="25">
    <source>
        <dbReference type="RuleBase" id="RU004216"/>
    </source>
</evidence>
<dbReference type="SUPFAM" id="SSF50939">
    <property type="entry name" value="Sialidases"/>
    <property type="match status" value="1"/>
</dbReference>
<protein>
    <recommendedName>
        <fullName evidence="8">Hemagglutinin-neuraminidase</fullName>
        <ecNumber evidence="7">3.2.1.18</ecNumber>
    </recommendedName>
</protein>
<feature type="disulfide bond" evidence="24">
    <location>
        <begin position="241"/>
        <end position="254"/>
    </location>
</feature>
<comment type="function">
    <text evidence="3">Mediates the viral entry into the host cell together with fusion/F protein. Attaches the virus to sialic acid-containing cell receptors and thereby initiates infection. Binding of HN protein to the receptor induces a conformational change that allows the F protein to trigger virion/cell membranes fusion.</text>
</comment>
<feature type="disulfide bond" evidence="24">
    <location>
        <begin position="540"/>
        <end position="551"/>
    </location>
</feature>
<evidence type="ECO:0000256" key="19">
    <source>
        <dbReference type="ARBA" id="ARBA00022989"/>
    </source>
</evidence>
<organism evidence="26 27">
    <name type="scientific">Paraavulavirus wisconsinense</name>
    <dbReference type="NCBI Taxonomy" id="3052594"/>
    <lineage>
        <taxon>Viruses</taxon>
        <taxon>Riboviria</taxon>
        <taxon>Orthornavirae</taxon>
        <taxon>Negarnaviricota</taxon>
        <taxon>Haploviricotina</taxon>
        <taxon>Monjiviricetes</taxon>
        <taxon>Mononegavirales</taxon>
        <taxon>Paramyxoviridae</taxon>
        <taxon>Avulavirinae</taxon>
        <taxon>Paraavulavirus</taxon>
    </lineage>
</organism>
<dbReference type="GO" id="GO:0004308">
    <property type="term" value="F:exo-alpha-sialidase activity"/>
    <property type="evidence" value="ECO:0007669"/>
    <property type="project" value="UniProtKB-EC"/>
</dbReference>
<reference evidence="26 27" key="1">
    <citation type="journal article" date="2008" name="Virus Res.">
        <title>Complete genome sequence of avian paramyxovirus type 3 reveals an unusually long trailer region.</title>
        <authorList>
            <person name="Kumar S."/>
            <person name="Nayak B."/>
            <person name="Collins P.L."/>
            <person name="Samal S.K."/>
        </authorList>
    </citation>
    <scope>NUCLEOTIDE SEQUENCE [LARGE SCALE GENOMIC DNA]</scope>
    <source>
        <strain evidence="26">APMV3/PKT/Netherland/449/75</strain>
    </source>
</reference>
<dbReference type="GO" id="GO:0020002">
    <property type="term" value="C:host cell plasma membrane"/>
    <property type="evidence" value="ECO:0007669"/>
    <property type="project" value="UniProtKB-SubCell"/>
</dbReference>
<feature type="disulfide bond" evidence="24">
    <location>
        <begin position="464"/>
        <end position="474"/>
    </location>
</feature>
<keyword evidence="18" id="KW-0735">Signal-anchor</keyword>
<keyword evidence="17 25" id="KW-0261">Viral envelope protein</keyword>
<comment type="subcellular location">
    <subcellularLocation>
        <location evidence="5">Host cell membrane</location>
        <topology evidence="5">Single-pass type II membrane protein</topology>
    </subcellularLocation>
    <subcellularLocation>
        <location evidence="4">Virion membrane</location>
        <topology evidence="4">Single-pass type II membrane protein</topology>
    </subcellularLocation>
</comment>
<evidence type="ECO:0000256" key="22">
    <source>
        <dbReference type="ARBA" id="ARBA00023296"/>
    </source>
</evidence>
<evidence type="ECO:0000256" key="14">
    <source>
        <dbReference type="ARBA" id="ARBA00022804"/>
    </source>
</evidence>
<comment type="catalytic activity">
    <reaction evidence="1">
        <text>Hydrolysis of alpha-(2-&gt;3)-, alpha-(2-&gt;6)-, alpha-(2-&gt;8)- glycosidic linkages of terminal sialic acid residues in oligosaccharides, glycoproteins, glycolipids, colominic acid and synthetic substrates.</text>
        <dbReference type="EC" id="3.2.1.18"/>
    </reaction>
</comment>
<dbReference type="GO" id="GO:0055036">
    <property type="term" value="C:virion membrane"/>
    <property type="evidence" value="ECO:0007669"/>
    <property type="project" value="UniProtKB-SubCell"/>
</dbReference>
<dbReference type="CDD" id="cd15469">
    <property type="entry name" value="HN"/>
    <property type="match status" value="1"/>
</dbReference>
<evidence type="ECO:0000256" key="8">
    <source>
        <dbReference type="ARBA" id="ARBA00020643"/>
    </source>
</evidence>
<keyword evidence="14" id="KW-1161">Viral attachment to host cell</keyword>
<dbReference type="GO" id="GO:0019062">
    <property type="term" value="P:virion attachment to host cell"/>
    <property type="evidence" value="ECO:0007669"/>
    <property type="project" value="UniProtKB-KW"/>
</dbReference>
<keyword evidence="27" id="KW-1185">Reference proteome</keyword>
<comment type="similarity">
    <text evidence="6 25">Belongs to the paramyxoviruses hemagglutinin-neuraminidase family.</text>
</comment>
<keyword evidence="19" id="KW-1133">Transmembrane helix</keyword>
<evidence type="ECO:0000256" key="17">
    <source>
        <dbReference type="ARBA" id="ARBA00022879"/>
    </source>
</evidence>
<evidence type="ECO:0000313" key="27">
    <source>
        <dbReference type="Proteomes" id="UP000153607"/>
    </source>
</evidence>
<dbReference type="Proteomes" id="UP000153607">
    <property type="component" value="Segment"/>
</dbReference>
<sequence length="577" mass="63763">MESPPSGKDAPAFREPKRTCRLCYRATTLSLNLTIVVLSIISIYVSTQTGANNSCVNPTIVTPDYLTGSTTGSVEDLADLESQLREIRRDTGINLPVQIDNTENLILTTLASINSNLRFLQNATTESQTCLSPVNDPRFVAGINRIPAGSMAYNDFSNLIEHVNFIPSPTTLSGCTRIPSFSLSKTHWCYTHNVISNGCLDHAASSQYISIGIVDTGLNNEPYFRTMSSKSLNDGLNRKSCSVTAAANACWLLCSVVTEYEAADYRSRTPTAMVLGRFDFNGEYTEIAVPSSLFDGRFASNYPGVGSGTQVNGTLYFPLYGGVLNGSDIETANKGKSFRPQNPKNRCPDSEAIQSFRAQDSYYPTRFGKVLIQQAIIACRISNKSCTDFYLLYFDNNRVMMGAEARLYYLNNQLYLYQRSSSWWPHPLFYSISLPSCQALAVCQITEAHLTLTYATSRPGMSICTGASRCPNNCVDGVYTDVWPLTKNDAQDPNLFYTVYLNNSTRRISPTISLYTYDRRIKSKLAVGSDIGAAYTTSTCFGRSDTGAVYCLTIMETVNTIFGQYRIVPILLRVTSR</sequence>
<dbReference type="CAZy" id="GH83">
    <property type="family name" value="Glycoside Hydrolase Family 83"/>
</dbReference>
<comment type="function">
    <text evidence="2">Neuraminidase activity ensures the efficient spread of the virus by dissociating the mature virions from the neuraminic acid containing glycoproteins.</text>
</comment>
<evidence type="ECO:0000256" key="4">
    <source>
        <dbReference type="ARBA" id="ARBA00004208"/>
    </source>
</evidence>
<keyword evidence="9" id="KW-1032">Host cell membrane</keyword>
<keyword evidence="15" id="KW-0946">Virion</keyword>
<keyword evidence="24" id="KW-1015">Disulfide bond</keyword>
<evidence type="ECO:0000256" key="15">
    <source>
        <dbReference type="ARBA" id="ARBA00022844"/>
    </source>
</evidence>
<dbReference type="InterPro" id="IPR016285">
    <property type="entry name" value="Hemagglutn-neuramid"/>
</dbReference>
<evidence type="ECO:0000256" key="11">
    <source>
        <dbReference type="ARBA" id="ARBA00022581"/>
    </source>
</evidence>
<keyword evidence="13" id="KW-0378">Hydrolase</keyword>